<dbReference type="PATRIC" id="fig|1217706.3.peg.1644"/>
<reference evidence="3 4" key="1">
    <citation type="submission" date="2013-02" db="EMBL/GenBank/DDBJ databases">
        <title>The Genome Sequence of Acinetobacter sp. NIPH 2168.</title>
        <authorList>
            <consortium name="The Broad Institute Genome Sequencing Platform"/>
            <consortium name="The Broad Institute Genome Sequencing Center for Infectious Disease"/>
            <person name="Cerqueira G."/>
            <person name="Feldgarden M."/>
            <person name="Courvalin P."/>
            <person name="Perichon B."/>
            <person name="Grillot-Courvalin C."/>
            <person name="Clermont D."/>
            <person name="Rocha E."/>
            <person name="Yoon E.-J."/>
            <person name="Nemec A."/>
            <person name="Walker B."/>
            <person name="Young S.K."/>
            <person name="Zeng Q."/>
            <person name="Gargeya S."/>
            <person name="Fitzgerald M."/>
            <person name="Haas B."/>
            <person name="Abouelleil A."/>
            <person name="Alvarado L."/>
            <person name="Arachchi H.M."/>
            <person name="Berlin A.M."/>
            <person name="Chapman S.B."/>
            <person name="Dewar J."/>
            <person name="Goldberg J."/>
            <person name="Griggs A."/>
            <person name="Gujja S."/>
            <person name="Hansen M."/>
            <person name="Howarth C."/>
            <person name="Imamovic A."/>
            <person name="Larimer J."/>
            <person name="McCowan C."/>
            <person name="Murphy C."/>
            <person name="Neiman D."/>
            <person name="Pearson M."/>
            <person name="Priest M."/>
            <person name="Roberts A."/>
            <person name="Saif S."/>
            <person name="Shea T."/>
            <person name="Sisk P."/>
            <person name="Sykes S."/>
            <person name="Wortman J."/>
            <person name="Nusbaum C."/>
            <person name="Birren B."/>
        </authorList>
    </citation>
    <scope>NUCLEOTIDE SEQUENCE [LARGE SCALE GENOMIC DNA]</scope>
    <source>
        <strain evidence="3 4">NIPH 2168</strain>
    </source>
</reference>
<evidence type="ECO:0000256" key="1">
    <source>
        <dbReference type="SAM" id="Coils"/>
    </source>
</evidence>
<gene>
    <name evidence="3" type="ORF">F892_01703</name>
</gene>
<dbReference type="EMBL" id="APRW01000009">
    <property type="protein sequence ID" value="ENX22461.1"/>
    <property type="molecule type" value="Genomic_DNA"/>
</dbReference>
<evidence type="ECO:0000256" key="2">
    <source>
        <dbReference type="SAM" id="MobiDB-lite"/>
    </source>
</evidence>
<feature type="region of interest" description="Disordered" evidence="2">
    <location>
        <begin position="370"/>
        <end position="406"/>
    </location>
</feature>
<keyword evidence="4" id="KW-1185">Reference proteome</keyword>
<dbReference type="PIRSF" id="PIRSF029215">
    <property type="entry name" value="UCP029215"/>
    <property type="match status" value="1"/>
</dbReference>
<sequence length="406" mass="44593">MVFYWAQFMKIIYQLKVGDFAPSESSRSFTKEGYLKCVNVRLAKAPQVRQYYAYEFPNLEGFTPDQNINVYTPAEELFKPETIKSFNGVDVTDYHPPKNEINASNWKDYHIGYCENVRQEGDYLVGDLLIKDKISIDLIQSNERIEMSLGYAAILVLEQGTAPDGTPYQAKFINFNGDHMALVKYGRCGGDCRIGDQNQTLKGATTMEVNVNGMRFEIGDNKALADALKIQEEQLKNLKAAKLKVGDQQFSIGDELTAVQAVVDKLHTDKATLEQKVGDLERNQITPEKLEQAATERATVIADAKALVPTIKTEGCSCEQIKRDVIAAKAGDALVGALLGSVSVGDAKPEQIDTAFRALSAVKGTVPTNSVGDALNDQQHNKVGDGKPAGGGDEKTYSKEDAYKTI</sequence>
<dbReference type="AlphaFoldDB" id="N9PXQ7"/>
<dbReference type="InterPro" id="IPR016913">
    <property type="entry name" value="UCP029215"/>
</dbReference>
<dbReference type="HOGENOM" id="CLU_049293_1_0_6"/>
<evidence type="ECO:0008006" key="5">
    <source>
        <dbReference type="Google" id="ProtNLM"/>
    </source>
</evidence>
<name>N9PXQ7_9GAMM</name>
<dbReference type="Proteomes" id="UP000013173">
    <property type="component" value="Unassembled WGS sequence"/>
</dbReference>
<accession>N9PXQ7</accession>
<keyword evidence="1" id="KW-0175">Coiled coil</keyword>
<comment type="caution">
    <text evidence="3">The sequence shown here is derived from an EMBL/GenBank/DDBJ whole genome shotgun (WGS) entry which is preliminary data.</text>
</comment>
<feature type="compositionally biased region" description="Basic and acidic residues" evidence="2">
    <location>
        <begin position="392"/>
        <end position="406"/>
    </location>
</feature>
<feature type="coiled-coil region" evidence="1">
    <location>
        <begin position="221"/>
        <end position="283"/>
    </location>
</feature>
<organism evidence="3 4">
    <name type="scientific">Acinetobacter vivianii</name>
    <dbReference type="NCBI Taxonomy" id="1776742"/>
    <lineage>
        <taxon>Bacteria</taxon>
        <taxon>Pseudomonadati</taxon>
        <taxon>Pseudomonadota</taxon>
        <taxon>Gammaproteobacteria</taxon>
        <taxon>Moraxellales</taxon>
        <taxon>Moraxellaceae</taxon>
        <taxon>Acinetobacter</taxon>
    </lineage>
</organism>
<proteinExistence type="predicted"/>
<dbReference type="Pfam" id="PF09979">
    <property type="entry name" value="DUF2213"/>
    <property type="match status" value="1"/>
</dbReference>
<protein>
    <recommendedName>
        <fullName evidence="5">DUF2213 domain-containing protein</fullName>
    </recommendedName>
</protein>
<evidence type="ECO:0000313" key="4">
    <source>
        <dbReference type="Proteomes" id="UP000013173"/>
    </source>
</evidence>
<evidence type="ECO:0000313" key="3">
    <source>
        <dbReference type="EMBL" id="ENX22461.1"/>
    </source>
</evidence>